<sequence>MSESGQAEACKPTLEEKDDDEDFEMEHSDEEMRMKDGKEWEPSPEEIAHLFERIEKEKVLELDWTTPGRRPPTPAVKHDSLKEVDDVTEGKQEEKSDFDFQDEMTSMKLSSKAIRPAGSDAGPRGSAKKKTTSLDAILSNMARHRKLDMMEDDDEDPLP</sequence>
<protein>
    <recommendedName>
        <fullName evidence="3">PAXIP1-associated glutamate-rich protein 1</fullName>
    </recommendedName>
</protein>
<accession>A0A1B6F256</accession>
<dbReference type="PANTHER" id="PTHR28467">
    <property type="entry name" value="PAXIP1-ASSOCIATED GLUTAMATE-RICH PROTEIN 1"/>
    <property type="match status" value="1"/>
</dbReference>
<dbReference type="AlphaFoldDB" id="A0A1B6F256"/>
<feature type="compositionally biased region" description="Acidic residues" evidence="1">
    <location>
        <begin position="16"/>
        <end position="29"/>
    </location>
</feature>
<reference evidence="2" key="1">
    <citation type="submission" date="2015-11" db="EMBL/GenBank/DDBJ databases">
        <title>De novo transcriptome assembly of four potential Pierce s Disease insect vectors from Arizona vineyards.</title>
        <authorList>
            <person name="Tassone E.E."/>
        </authorList>
    </citation>
    <scope>NUCLEOTIDE SEQUENCE</scope>
</reference>
<evidence type="ECO:0000256" key="1">
    <source>
        <dbReference type="SAM" id="MobiDB-lite"/>
    </source>
</evidence>
<feature type="compositionally biased region" description="Basic and acidic residues" evidence="1">
    <location>
        <begin position="30"/>
        <end position="42"/>
    </location>
</feature>
<organism evidence="2">
    <name type="scientific">Cuerna arida</name>
    <dbReference type="NCBI Taxonomy" id="1464854"/>
    <lineage>
        <taxon>Eukaryota</taxon>
        <taxon>Metazoa</taxon>
        <taxon>Ecdysozoa</taxon>
        <taxon>Arthropoda</taxon>
        <taxon>Hexapoda</taxon>
        <taxon>Insecta</taxon>
        <taxon>Pterygota</taxon>
        <taxon>Neoptera</taxon>
        <taxon>Paraneoptera</taxon>
        <taxon>Hemiptera</taxon>
        <taxon>Auchenorrhyncha</taxon>
        <taxon>Membracoidea</taxon>
        <taxon>Cicadellidae</taxon>
        <taxon>Cicadellinae</taxon>
        <taxon>Proconiini</taxon>
        <taxon>Cuerna</taxon>
    </lineage>
</organism>
<feature type="region of interest" description="Disordered" evidence="1">
    <location>
        <begin position="62"/>
        <end position="159"/>
    </location>
</feature>
<dbReference type="EMBL" id="GECZ01025484">
    <property type="protein sequence ID" value="JAS44285.1"/>
    <property type="molecule type" value="Transcribed_RNA"/>
</dbReference>
<gene>
    <name evidence="2" type="ORF">g.2229</name>
</gene>
<dbReference type="PANTHER" id="PTHR28467:SF1">
    <property type="entry name" value="PAXIP1-ASSOCIATED GLUTAMATE-RICH PROTEIN 1"/>
    <property type="match status" value="1"/>
</dbReference>
<dbReference type="GO" id="GO:0033148">
    <property type="term" value="P:positive regulation of intracellular estrogen receptor signaling pathway"/>
    <property type="evidence" value="ECO:0007669"/>
    <property type="project" value="TreeGrafter"/>
</dbReference>
<feature type="compositionally biased region" description="Basic and acidic residues" evidence="1">
    <location>
        <begin position="76"/>
        <end position="98"/>
    </location>
</feature>
<feature type="compositionally biased region" description="Acidic residues" evidence="1">
    <location>
        <begin position="150"/>
        <end position="159"/>
    </location>
</feature>
<proteinExistence type="predicted"/>
<evidence type="ECO:0008006" key="3">
    <source>
        <dbReference type="Google" id="ProtNLM"/>
    </source>
</evidence>
<feature type="region of interest" description="Disordered" evidence="1">
    <location>
        <begin position="1"/>
        <end position="42"/>
    </location>
</feature>
<dbReference type="GO" id="GO:1902808">
    <property type="term" value="P:positive regulation of cell cycle G1/S phase transition"/>
    <property type="evidence" value="ECO:0007669"/>
    <property type="project" value="TreeGrafter"/>
</dbReference>
<dbReference type="Pfam" id="PF15364">
    <property type="entry name" value="PAXIP1_C"/>
    <property type="match status" value="1"/>
</dbReference>
<dbReference type="GO" id="GO:0030331">
    <property type="term" value="F:nuclear estrogen receptor binding"/>
    <property type="evidence" value="ECO:0007669"/>
    <property type="project" value="TreeGrafter"/>
</dbReference>
<dbReference type="InterPro" id="IPR028213">
    <property type="entry name" value="PA1"/>
</dbReference>
<dbReference type="GO" id="GO:0044666">
    <property type="term" value="C:MLL3/4 complex"/>
    <property type="evidence" value="ECO:0007669"/>
    <property type="project" value="TreeGrafter"/>
</dbReference>
<name>A0A1B6F256_9HEMI</name>
<evidence type="ECO:0000313" key="2">
    <source>
        <dbReference type="EMBL" id="JAS44285.1"/>
    </source>
</evidence>